<accession>A0ABV7ANU2</accession>
<dbReference type="Gene3D" id="3.90.550.10">
    <property type="entry name" value="Spore Coat Polysaccharide Biosynthesis Protein SpsA, Chain A"/>
    <property type="match status" value="1"/>
</dbReference>
<evidence type="ECO:0000259" key="4">
    <source>
        <dbReference type="Pfam" id="PF00535"/>
    </source>
</evidence>
<dbReference type="EMBL" id="JBHRSK010000025">
    <property type="protein sequence ID" value="MFC2970495.1"/>
    <property type="molecule type" value="Genomic_DNA"/>
</dbReference>
<gene>
    <name evidence="5" type="ORF">ACFOES_20555</name>
</gene>
<dbReference type="PANTHER" id="PTHR43179">
    <property type="entry name" value="RHAMNOSYLTRANSFERASE WBBL"/>
    <property type="match status" value="1"/>
</dbReference>
<dbReference type="InterPro" id="IPR001173">
    <property type="entry name" value="Glyco_trans_2-like"/>
</dbReference>
<dbReference type="Pfam" id="PF00535">
    <property type="entry name" value="Glycos_transf_2"/>
    <property type="match status" value="1"/>
</dbReference>
<organism evidence="5 6">
    <name type="scientific">Acidimangrovimonas pyrenivorans</name>
    <dbReference type="NCBI Taxonomy" id="2030798"/>
    <lineage>
        <taxon>Bacteria</taxon>
        <taxon>Pseudomonadati</taxon>
        <taxon>Pseudomonadota</taxon>
        <taxon>Alphaproteobacteria</taxon>
        <taxon>Rhodobacterales</taxon>
        <taxon>Paracoccaceae</taxon>
        <taxon>Acidimangrovimonas</taxon>
    </lineage>
</organism>
<keyword evidence="2" id="KW-0328">Glycosyltransferase</keyword>
<evidence type="ECO:0000256" key="2">
    <source>
        <dbReference type="ARBA" id="ARBA00022676"/>
    </source>
</evidence>
<sequence length="297" mass="33649">MALTSTTAAVIVTFNRSAKLSKVIDAVLAQTVRPDLVYVIDNASTDDTGEVVAAKTDPSIRYVRLGENSGGAGGFHEGMKIAYEQGAQFLWIMDDDAYPEPDALRLLLAGINDFEDRYSWKPSFACSAVRWIDGSLCEMNTPTPVWDWPRFYSAETPYLLVKSCSFVSVLIPRWAVREHGFPIKDYFIWFDDSEYTQRIAKSYPGIFCPDSLVIHDTPDNKGVNYGLITKGNLWKFRYGARNETSFQLRERGIYGVAAFAYRVRTEMAEGEVPGKMRREIYRSMLRGLRFKPAIVRP</sequence>
<feature type="domain" description="Glycosyltransferase 2-like" evidence="4">
    <location>
        <begin position="10"/>
        <end position="113"/>
    </location>
</feature>
<evidence type="ECO:0000256" key="1">
    <source>
        <dbReference type="ARBA" id="ARBA00006739"/>
    </source>
</evidence>
<evidence type="ECO:0000256" key="3">
    <source>
        <dbReference type="ARBA" id="ARBA00022679"/>
    </source>
</evidence>
<reference evidence="6" key="1">
    <citation type="journal article" date="2019" name="Int. J. Syst. Evol. Microbiol.">
        <title>The Global Catalogue of Microorganisms (GCM) 10K type strain sequencing project: providing services to taxonomists for standard genome sequencing and annotation.</title>
        <authorList>
            <consortium name="The Broad Institute Genomics Platform"/>
            <consortium name="The Broad Institute Genome Sequencing Center for Infectious Disease"/>
            <person name="Wu L."/>
            <person name="Ma J."/>
        </authorList>
    </citation>
    <scope>NUCLEOTIDE SEQUENCE [LARGE SCALE GENOMIC DNA]</scope>
    <source>
        <strain evidence="6">KCTC 62192</strain>
    </source>
</reference>
<dbReference type="RefSeq" id="WP_377835514.1">
    <property type="nucleotide sequence ID" value="NZ_JBHRSK010000025.1"/>
</dbReference>
<evidence type="ECO:0000313" key="6">
    <source>
        <dbReference type="Proteomes" id="UP001595443"/>
    </source>
</evidence>
<dbReference type="InterPro" id="IPR029044">
    <property type="entry name" value="Nucleotide-diphossugar_trans"/>
</dbReference>
<keyword evidence="3" id="KW-0808">Transferase</keyword>
<comment type="similarity">
    <text evidence="1">Belongs to the glycosyltransferase 2 family.</text>
</comment>
<comment type="caution">
    <text evidence="5">The sequence shown here is derived from an EMBL/GenBank/DDBJ whole genome shotgun (WGS) entry which is preliminary data.</text>
</comment>
<dbReference type="SUPFAM" id="SSF53448">
    <property type="entry name" value="Nucleotide-diphospho-sugar transferases"/>
    <property type="match status" value="1"/>
</dbReference>
<evidence type="ECO:0000313" key="5">
    <source>
        <dbReference type="EMBL" id="MFC2970495.1"/>
    </source>
</evidence>
<dbReference type="Proteomes" id="UP001595443">
    <property type="component" value="Unassembled WGS sequence"/>
</dbReference>
<protein>
    <submittedName>
        <fullName evidence="5">Glycosyltransferase family 2 protein</fullName>
    </submittedName>
</protein>
<dbReference type="PANTHER" id="PTHR43179:SF12">
    <property type="entry name" value="GALACTOFURANOSYLTRANSFERASE GLFT2"/>
    <property type="match status" value="1"/>
</dbReference>
<keyword evidence="6" id="KW-1185">Reference proteome</keyword>
<proteinExistence type="inferred from homology"/>
<dbReference type="CDD" id="cd04185">
    <property type="entry name" value="GT_2_like_b"/>
    <property type="match status" value="1"/>
</dbReference>
<name>A0ABV7ANU2_9RHOB</name>